<dbReference type="Gene3D" id="3.80.10.10">
    <property type="entry name" value="Ribonuclease Inhibitor"/>
    <property type="match status" value="1"/>
</dbReference>
<dbReference type="PANTHER" id="PTHR46282">
    <property type="entry name" value="LEUCINE-RICH MELANOCYTE DIFFERENTIATION-ASSOCIATED PROTEIN"/>
    <property type="match status" value="1"/>
</dbReference>
<gene>
    <name evidence="1" type="ORF">BV898_00190</name>
</gene>
<organism evidence="1 2">
    <name type="scientific">Hypsibius exemplaris</name>
    <name type="common">Freshwater tardigrade</name>
    <dbReference type="NCBI Taxonomy" id="2072580"/>
    <lineage>
        <taxon>Eukaryota</taxon>
        <taxon>Metazoa</taxon>
        <taxon>Ecdysozoa</taxon>
        <taxon>Tardigrada</taxon>
        <taxon>Eutardigrada</taxon>
        <taxon>Parachela</taxon>
        <taxon>Hypsibioidea</taxon>
        <taxon>Hypsibiidae</taxon>
        <taxon>Hypsibius</taxon>
    </lineage>
</organism>
<dbReference type="AlphaFoldDB" id="A0A1W0XFC9"/>
<dbReference type="InterPro" id="IPR032675">
    <property type="entry name" value="LRR_dom_sf"/>
</dbReference>
<dbReference type="OrthoDB" id="272149at2759"/>
<dbReference type="SUPFAM" id="SSF52058">
    <property type="entry name" value="L domain-like"/>
    <property type="match status" value="1"/>
</dbReference>
<dbReference type="InterPro" id="IPR043313">
    <property type="entry name" value="LRMDA"/>
</dbReference>
<sequence length="222" mass="25438">MIVERGNTNQDVWVTEIDADCEVVPQFNLDPDLIPAVSHVDLSFNRILTLSGLEVFPNLESLIMDNNCLTDEMEIPLMRRLRVLSLNKNYILDLDRLLKNLQRATPRLRFLSLLNNPACPTEMENSSYTASDYKNYRMYVIKALPTLRFLDSQKVSDRELAEASGRISPGPLDLSAIEELFPTQIWRAQRAEEATTSKYGKILTSYHGRNSEGNRFIRNNDL</sequence>
<name>A0A1W0XFC9_HYPEX</name>
<keyword evidence="2" id="KW-1185">Reference proteome</keyword>
<protein>
    <submittedName>
        <fullName evidence="1">Leucine-rich repeat-containing protein C10orf11-like protein</fullName>
    </submittedName>
</protein>
<accession>A0A1W0XFC9</accession>
<dbReference type="FunFam" id="3.80.10.10:FF:000695">
    <property type="entry name" value="leucine-rich melanocyte differentiation-associated protein"/>
    <property type="match status" value="1"/>
</dbReference>
<proteinExistence type="predicted"/>
<dbReference type="Proteomes" id="UP000192578">
    <property type="component" value="Unassembled WGS sequence"/>
</dbReference>
<dbReference type="PANTHER" id="PTHR46282:SF2">
    <property type="entry name" value="LEUCINE-RICH MELANOCYTE DIFFERENTIATION-ASSOCIATED PROTEIN"/>
    <property type="match status" value="1"/>
</dbReference>
<dbReference type="EMBL" id="MTYJ01000001">
    <property type="protein sequence ID" value="OQV26061.1"/>
    <property type="molecule type" value="Genomic_DNA"/>
</dbReference>
<reference evidence="2" key="1">
    <citation type="submission" date="2017-01" db="EMBL/GenBank/DDBJ databases">
        <title>Comparative genomics of anhydrobiosis in the tardigrade Hypsibius dujardini.</title>
        <authorList>
            <person name="Yoshida Y."/>
            <person name="Koutsovoulos G."/>
            <person name="Laetsch D."/>
            <person name="Stevens L."/>
            <person name="Kumar S."/>
            <person name="Horikawa D."/>
            <person name="Ishino K."/>
            <person name="Komine S."/>
            <person name="Tomita M."/>
            <person name="Blaxter M."/>
            <person name="Arakawa K."/>
        </authorList>
    </citation>
    <scope>NUCLEOTIDE SEQUENCE [LARGE SCALE GENOMIC DNA]</scope>
    <source>
        <strain evidence="2">Z151</strain>
    </source>
</reference>
<evidence type="ECO:0000313" key="1">
    <source>
        <dbReference type="EMBL" id="OQV26061.1"/>
    </source>
</evidence>
<comment type="caution">
    <text evidence="1">The sequence shown here is derived from an EMBL/GenBank/DDBJ whole genome shotgun (WGS) entry which is preliminary data.</text>
</comment>
<evidence type="ECO:0000313" key="2">
    <source>
        <dbReference type="Proteomes" id="UP000192578"/>
    </source>
</evidence>